<comment type="caution">
    <text evidence="4">The sequence shown here is derived from an EMBL/GenBank/DDBJ whole genome shotgun (WGS) entry which is preliminary data.</text>
</comment>
<evidence type="ECO:0000313" key="5">
    <source>
        <dbReference type="Proteomes" id="UP000614741"/>
    </source>
</evidence>
<evidence type="ECO:0000259" key="3">
    <source>
        <dbReference type="PROSITE" id="PS51186"/>
    </source>
</evidence>
<feature type="domain" description="N-acetyltransferase" evidence="3">
    <location>
        <begin position="12"/>
        <end position="159"/>
    </location>
</feature>
<dbReference type="PANTHER" id="PTHR43877:SF2">
    <property type="entry name" value="AMINOALKYLPHOSPHONATE N-ACETYLTRANSFERASE-RELATED"/>
    <property type="match status" value="1"/>
</dbReference>
<evidence type="ECO:0000256" key="2">
    <source>
        <dbReference type="ARBA" id="ARBA00023315"/>
    </source>
</evidence>
<dbReference type="EMBL" id="BONP01000045">
    <property type="protein sequence ID" value="GIG41910.1"/>
    <property type="molecule type" value="Genomic_DNA"/>
</dbReference>
<dbReference type="PROSITE" id="PS51186">
    <property type="entry name" value="GNAT"/>
    <property type="match status" value="1"/>
</dbReference>
<dbReference type="Gene3D" id="3.40.630.30">
    <property type="match status" value="1"/>
</dbReference>
<dbReference type="PANTHER" id="PTHR43877">
    <property type="entry name" value="AMINOALKYLPHOSPHONATE N-ACETYLTRANSFERASE-RELATED-RELATED"/>
    <property type="match status" value="1"/>
</dbReference>
<keyword evidence="1" id="KW-0808">Transferase</keyword>
<dbReference type="Proteomes" id="UP000614741">
    <property type="component" value="Unassembled WGS sequence"/>
</dbReference>
<dbReference type="CDD" id="cd04301">
    <property type="entry name" value="NAT_SF"/>
    <property type="match status" value="1"/>
</dbReference>
<evidence type="ECO:0000313" key="4">
    <source>
        <dbReference type="EMBL" id="GIG41910.1"/>
    </source>
</evidence>
<gene>
    <name evidence="4" type="ORF">Cph01nite_36720</name>
</gene>
<sequence length="159" mass="17385">MQVIAVTAGSDEAVRSQVGELFVAYRAFYGRRGDEDDARAFLRRRLERADSLVWAAVDDDGQAVAFTQVYPGHSSVRLRTTWTLNDLFVSPHARGTGTGAALVRHVLSEAVAAGAHEVRLETQRGNTRARALYERLGFVLDGRDEGGEFVGYGWEPGCG</sequence>
<dbReference type="InterPro" id="IPR050832">
    <property type="entry name" value="Bact_Acetyltransf"/>
</dbReference>
<dbReference type="InterPro" id="IPR016181">
    <property type="entry name" value="Acyl_CoA_acyltransferase"/>
</dbReference>
<keyword evidence="5" id="KW-1185">Reference proteome</keyword>
<evidence type="ECO:0000256" key="1">
    <source>
        <dbReference type="ARBA" id="ARBA00022679"/>
    </source>
</evidence>
<dbReference type="InterPro" id="IPR000182">
    <property type="entry name" value="GNAT_dom"/>
</dbReference>
<dbReference type="SUPFAM" id="SSF55729">
    <property type="entry name" value="Acyl-CoA N-acyltransferases (Nat)"/>
    <property type="match status" value="1"/>
</dbReference>
<reference evidence="4 5" key="1">
    <citation type="submission" date="2021-01" db="EMBL/GenBank/DDBJ databases">
        <title>Whole genome shotgun sequence of Cellulomonas phragmiteti NBRC 110785.</title>
        <authorList>
            <person name="Komaki H."/>
            <person name="Tamura T."/>
        </authorList>
    </citation>
    <scope>NUCLEOTIDE SEQUENCE [LARGE SCALE GENOMIC DNA]</scope>
    <source>
        <strain evidence="4 5">NBRC 110785</strain>
    </source>
</reference>
<protein>
    <submittedName>
        <fullName evidence="4">N-acetyltransferase</fullName>
    </submittedName>
</protein>
<accession>A0ABQ4DRC2</accession>
<name>A0ABQ4DRC2_9CELL</name>
<proteinExistence type="predicted"/>
<dbReference type="Pfam" id="PF00583">
    <property type="entry name" value="Acetyltransf_1"/>
    <property type="match status" value="1"/>
</dbReference>
<organism evidence="4 5">
    <name type="scientific">Cellulomonas phragmiteti</name>
    <dbReference type="NCBI Taxonomy" id="478780"/>
    <lineage>
        <taxon>Bacteria</taxon>
        <taxon>Bacillati</taxon>
        <taxon>Actinomycetota</taxon>
        <taxon>Actinomycetes</taxon>
        <taxon>Micrococcales</taxon>
        <taxon>Cellulomonadaceae</taxon>
        <taxon>Cellulomonas</taxon>
    </lineage>
</organism>
<keyword evidence="2" id="KW-0012">Acyltransferase</keyword>